<comment type="similarity">
    <text evidence="2">Belongs to the RRP1 family.</text>
</comment>
<reference evidence="6 7" key="1">
    <citation type="submission" date="2023-09" db="EMBL/GenBank/DDBJ databases">
        <title>Nesidiocoris tenuis whole genome shotgun sequence.</title>
        <authorList>
            <person name="Shibata T."/>
            <person name="Shimoda M."/>
            <person name="Kobayashi T."/>
            <person name="Uehara T."/>
        </authorList>
    </citation>
    <scope>NUCLEOTIDE SEQUENCE [LARGE SCALE GENOMIC DNA]</scope>
    <source>
        <strain evidence="6 7">Japan</strain>
    </source>
</reference>
<feature type="region of interest" description="Disordered" evidence="5">
    <location>
        <begin position="258"/>
        <end position="296"/>
    </location>
</feature>
<feature type="region of interest" description="Disordered" evidence="5">
    <location>
        <begin position="388"/>
        <end position="449"/>
    </location>
</feature>
<evidence type="ECO:0000256" key="5">
    <source>
        <dbReference type="SAM" id="MobiDB-lite"/>
    </source>
</evidence>
<organism evidence="6 7">
    <name type="scientific">Nesidiocoris tenuis</name>
    <dbReference type="NCBI Taxonomy" id="355587"/>
    <lineage>
        <taxon>Eukaryota</taxon>
        <taxon>Metazoa</taxon>
        <taxon>Ecdysozoa</taxon>
        <taxon>Arthropoda</taxon>
        <taxon>Hexapoda</taxon>
        <taxon>Insecta</taxon>
        <taxon>Pterygota</taxon>
        <taxon>Neoptera</taxon>
        <taxon>Paraneoptera</taxon>
        <taxon>Hemiptera</taxon>
        <taxon>Heteroptera</taxon>
        <taxon>Panheteroptera</taxon>
        <taxon>Cimicomorpha</taxon>
        <taxon>Miridae</taxon>
        <taxon>Dicyphina</taxon>
        <taxon>Nesidiocoris</taxon>
    </lineage>
</organism>
<dbReference type="InterPro" id="IPR016024">
    <property type="entry name" value="ARM-type_fold"/>
</dbReference>
<evidence type="ECO:0000313" key="7">
    <source>
        <dbReference type="Proteomes" id="UP001307889"/>
    </source>
</evidence>
<feature type="region of interest" description="Disordered" evidence="5">
    <location>
        <begin position="491"/>
        <end position="511"/>
    </location>
</feature>
<feature type="compositionally biased region" description="Acidic residues" evidence="5">
    <location>
        <begin position="260"/>
        <end position="290"/>
    </location>
</feature>
<gene>
    <name evidence="6" type="ORF">NTJ_00918</name>
</gene>
<evidence type="ECO:0000256" key="1">
    <source>
        <dbReference type="ARBA" id="ARBA00004123"/>
    </source>
</evidence>
<evidence type="ECO:0000256" key="2">
    <source>
        <dbReference type="ARBA" id="ARBA00006374"/>
    </source>
</evidence>
<sequence length="615" mass="69136">MAVKPSQEVLRVAQEISFAKALAGNDKSLRDRALKRLGKWFASMPSKKESFNDASFSRLWKGLYYCVWMSDKPLIQEQCVDRISNLIHSLRNVGDMRKFVIGFFNCMSQYWMNLDGFRFDKYLMLVRRFLRQLLERLQKSNWDQELVENVLSDFTSCLIAAPTGLNLHVVEIYLEELAKIGRGQLTTENVFEFIKPFGVLLSTTKDLRLMMSIKENIFYHLLRQSDLALKHQAKFNVWRSMGFPGGSIDVLQEVPADENGTADDEDDEQEADEDADILDGDESDADDEGPLDPRAGRVDVLLPPLEFDAVQIAEYLASLKHSPDLCTKARKHINQIIYKFETFQKGKYPLGIHQVEQIEEIDEHELVEKAAEKLSKVERKLIEESDLYSTSKADSAARKSNSTSLKRKLLSRKRKRTTSWETTPMKTKKSSDPSTPATEGSWEVSKLASPDPMEIADVSQDSAQESTPLAGKSGIFKKKSALDVVKLKKKKKLSNGTAVSESPWGDSSWENVGNEVKISPMRDCAAASLERTPASFPLSNGHSLPATTGSGKKVAFVLHKNCSQEEKEYKQTVKKRPSIPYDAEKKPPQGVLKSPALSSQVTTQIQFPPALAEIS</sequence>
<dbReference type="Pfam" id="PF05997">
    <property type="entry name" value="Nop52"/>
    <property type="match status" value="1"/>
</dbReference>
<proteinExistence type="inferred from homology"/>
<dbReference type="PANTHER" id="PTHR13026">
    <property type="entry name" value="NNP-1 PROTEIN NOVEL NUCLEAR PROTEIN 1 NOP52"/>
    <property type="match status" value="1"/>
</dbReference>
<keyword evidence="3" id="KW-0698">rRNA processing</keyword>
<evidence type="ECO:0000256" key="3">
    <source>
        <dbReference type="ARBA" id="ARBA00022552"/>
    </source>
</evidence>
<keyword evidence="4" id="KW-0539">Nucleus</keyword>
<keyword evidence="7" id="KW-1185">Reference proteome</keyword>
<dbReference type="InterPro" id="IPR010301">
    <property type="entry name" value="RRP1"/>
</dbReference>
<evidence type="ECO:0000256" key="4">
    <source>
        <dbReference type="ARBA" id="ARBA00023242"/>
    </source>
</evidence>
<evidence type="ECO:0000313" key="6">
    <source>
        <dbReference type="EMBL" id="BES88112.1"/>
    </source>
</evidence>
<dbReference type="SUPFAM" id="SSF48371">
    <property type="entry name" value="ARM repeat"/>
    <property type="match status" value="1"/>
</dbReference>
<dbReference type="EMBL" id="AP028909">
    <property type="protein sequence ID" value="BES88112.1"/>
    <property type="molecule type" value="Genomic_DNA"/>
</dbReference>
<feature type="compositionally biased region" description="Basic residues" evidence="5">
    <location>
        <begin position="405"/>
        <end position="417"/>
    </location>
</feature>
<accession>A0ABN7AA59</accession>
<comment type="subcellular location">
    <subcellularLocation>
        <location evidence="1">Nucleus</location>
    </subcellularLocation>
</comment>
<dbReference type="PANTHER" id="PTHR13026:SF0">
    <property type="entry name" value="RIBOSOMAL RNA PROCESSING 1B"/>
    <property type="match status" value="1"/>
</dbReference>
<feature type="region of interest" description="Disordered" evidence="5">
    <location>
        <begin position="568"/>
        <end position="599"/>
    </location>
</feature>
<dbReference type="Proteomes" id="UP001307889">
    <property type="component" value="Chromosome 1"/>
</dbReference>
<protein>
    <submittedName>
        <fullName evidence="6">Nucleolar protein,Nop52</fullName>
    </submittedName>
</protein>
<name>A0ABN7AA59_9HEMI</name>